<protein>
    <recommendedName>
        <fullName evidence="5">Zn(2)-C6 fungal-type domain-containing protein</fullName>
    </recommendedName>
</protein>
<dbReference type="InterPro" id="IPR052973">
    <property type="entry name" value="Fungal_sec-metab_reg_TF"/>
</dbReference>
<proteinExistence type="predicted"/>
<sequence>MMLSDVALLFSNNTVPGCSDFELSSFPGFDFTSNTAGVGNQNFGSYDSCEEPAAKALYELGTPGSRASRTSKTLSGDTPDHTSSLNMLDRPLQASLPDKALCTTQPGIGTIDQAIDLTPSTIEHSFVPLEHLVTDQDMWHSLPCPPLPANNSEIEDSSINSVLTQSRIDYSNSLNTFLNDSTWNVDPLVIPAFPPTSSAPDISSHSQRFPAIAPRPDNIKHGAGSRKRKAEGSSGPKSKRPPRPKNKEDRANALAVRRMGACFRCRKMGEKCDDGNPCGRCKETQNSARAFTRVCYRDNIENVVPFREGNSRAKQENSELPHLQWDANVRYSRTLQLRYPFKRASTDTLPELQLTCRKFVPKLNQDVLIDVWEGTDGRKLIIEFPSWACDVSDSTLKVVERYIDECEGSFEQDLSIEESDDITALTMAEAIRYASARPESCVNEAIKIRRIAYFCRDSMSITGSETLGMARVDDENFPIYNQVPVPSVLDFQIDTLAIQLMHSLRQRVTSTLHSKLFKKRRINDSKENWYEVYLVCFVLLTTLEKVYALQQQYSNSNKDMPRDTYLDIDYHSRRMMKQWEYAANNILHHFHCVLYGEKAFSFAWNGPLEDIPAVARANVDGAGLSYLSKLIELLKENDQYLREARNQQGKSFAWRSRLYLIDDEI</sequence>
<accession>A0A6A6EC70</accession>
<feature type="compositionally biased region" description="Polar residues" evidence="2">
    <location>
        <begin position="65"/>
        <end position="85"/>
    </location>
</feature>
<dbReference type="AlphaFoldDB" id="A0A6A6EC70"/>
<dbReference type="PANTHER" id="PTHR35392:SF3">
    <property type="entry name" value="ZN(2)-C6 FUNGAL-TYPE DOMAIN-CONTAINING PROTEIN"/>
    <property type="match status" value="1"/>
</dbReference>
<dbReference type="InterPro" id="IPR001138">
    <property type="entry name" value="Zn2Cys6_DnaBD"/>
</dbReference>
<evidence type="ECO:0000313" key="3">
    <source>
        <dbReference type="EMBL" id="KAF2189587.1"/>
    </source>
</evidence>
<dbReference type="InterPro" id="IPR036864">
    <property type="entry name" value="Zn2-C6_fun-type_DNA-bd_sf"/>
</dbReference>
<dbReference type="Gene3D" id="4.10.240.10">
    <property type="entry name" value="Zn(2)-C6 fungal-type DNA-binding domain"/>
    <property type="match status" value="1"/>
</dbReference>
<reference evidence="3" key="1">
    <citation type="journal article" date="2020" name="Stud. Mycol.">
        <title>101 Dothideomycetes genomes: a test case for predicting lifestyles and emergence of pathogens.</title>
        <authorList>
            <person name="Haridas S."/>
            <person name="Albert R."/>
            <person name="Binder M."/>
            <person name="Bloem J."/>
            <person name="Labutti K."/>
            <person name="Salamov A."/>
            <person name="Andreopoulos B."/>
            <person name="Baker S."/>
            <person name="Barry K."/>
            <person name="Bills G."/>
            <person name="Bluhm B."/>
            <person name="Cannon C."/>
            <person name="Castanera R."/>
            <person name="Culley D."/>
            <person name="Daum C."/>
            <person name="Ezra D."/>
            <person name="Gonzalez J."/>
            <person name="Henrissat B."/>
            <person name="Kuo A."/>
            <person name="Liang C."/>
            <person name="Lipzen A."/>
            <person name="Lutzoni F."/>
            <person name="Magnuson J."/>
            <person name="Mondo S."/>
            <person name="Nolan M."/>
            <person name="Ohm R."/>
            <person name="Pangilinan J."/>
            <person name="Park H.-J."/>
            <person name="Ramirez L."/>
            <person name="Alfaro M."/>
            <person name="Sun H."/>
            <person name="Tritt A."/>
            <person name="Yoshinaga Y."/>
            <person name="Zwiers L.-H."/>
            <person name="Turgeon B."/>
            <person name="Goodwin S."/>
            <person name="Spatafora J."/>
            <person name="Crous P."/>
            <person name="Grigoriev I."/>
        </authorList>
    </citation>
    <scope>NUCLEOTIDE SEQUENCE</scope>
    <source>
        <strain evidence="3">CBS 207.26</strain>
    </source>
</reference>
<dbReference type="Proteomes" id="UP000800200">
    <property type="component" value="Unassembled WGS sequence"/>
</dbReference>
<dbReference type="EMBL" id="ML994620">
    <property type="protein sequence ID" value="KAF2189587.1"/>
    <property type="molecule type" value="Genomic_DNA"/>
</dbReference>
<evidence type="ECO:0008006" key="5">
    <source>
        <dbReference type="Google" id="ProtNLM"/>
    </source>
</evidence>
<evidence type="ECO:0000256" key="1">
    <source>
        <dbReference type="ARBA" id="ARBA00023242"/>
    </source>
</evidence>
<evidence type="ECO:0000256" key="2">
    <source>
        <dbReference type="SAM" id="MobiDB-lite"/>
    </source>
</evidence>
<gene>
    <name evidence="3" type="ORF">K469DRAFT_43461</name>
</gene>
<keyword evidence="4" id="KW-1185">Reference proteome</keyword>
<feature type="region of interest" description="Disordered" evidence="2">
    <location>
        <begin position="62"/>
        <end position="85"/>
    </location>
</feature>
<keyword evidence="1" id="KW-0539">Nucleus</keyword>
<organism evidence="3 4">
    <name type="scientific">Zopfia rhizophila CBS 207.26</name>
    <dbReference type="NCBI Taxonomy" id="1314779"/>
    <lineage>
        <taxon>Eukaryota</taxon>
        <taxon>Fungi</taxon>
        <taxon>Dikarya</taxon>
        <taxon>Ascomycota</taxon>
        <taxon>Pezizomycotina</taxon>
        <taxon>Dothideomycetes</taxon>
        <taxon>Dothideomycetes incertae sedis</taxon>
        <taxon>Zopfiaceae</taxon>
        <taxon>Zopfia</taxon>
    </lineage>
</organism>
<dbReference type="OrthoDB" id="5362630at2759"/>
<dbReference type="GO" id="GO:0000981">
    <property type="term" value="F:DNA-binding transcription factor activity, RNA polymerase II-specific"/>
    <property type="evidence" value="ECO:0007669"/>
    <property type="project" value="InterPro"/>
</dbReference>
<feature type="compositionally biased region" description="Polar residues" evidence="2">
    <location>
        <begin position="198"/>
        <end position="207"/>
    </location>
</feature>
<dbReference type="CDD" id="cd00067">
    <property type="entry name" value="GAL4"/>
    <property type="match status" value="1"/>
</dbReference>
<name>A0A6A6EC70_9PEZI</name>
<evidence type="ECO:0000313" key="4">
    <source>
        <dbReference type="Proteomes" id="UP000800200"/>
    </source>
</evidence>
<dbReference type="SUPFAM" id="SSF57701">
    <property type="entry name" value="Zn2/Cys6 DNA-binding domain"/>
    <property type="match status" value="1"/>
</dbReference>
<feature type="region of interest" description="Disordered" evidence="2">
    <location>
        <begin position="198"/>
        <end position="252"/>
    </location>
</feature>
<dbReference type="GO" id="GO:0008270">
    <property type="term" value="F:zinc ion binding"/>
    <property type="evidence" value="ECO:0007669"/>
    <property type="project" value="InterPro"/>
</dbReference>
<dbReference type="PANTHER" id="PTHR35392">
    <property type="entry name" value="ZN(II)2CYS6 TRANSCRIPTION FACTOR (EUROFUNG)-RELATED-RELATED"/>
    <property type="match status" value="1"/>
</dbReference>